<gene>
    <name evidence="1" type="ORF">VNO80_16547</name>
</gene>
<dbReference type="Proteomes" id="UP001374584">
    <property type="component" value="Unassembled WGS sequence"/>
</dbReference>
<sequence>MPPHEGVFAITIILRDVLLSTTSLGKKKASTLDVVEAMQPPSPRSLGKMGVTFKNSNLVTVKRAEGHFATPPPVKHAKVLPGSLPSTIDSSRVSNGIIPVVDITSSQQQKKTTRIPRPPLQPTLCLSFGSKQKSYIRHWNLRWSCIKKVSMKLGKLPKESIEDIEAQLKLMEE</sequence>
<dbReference type="AlphaFoldDB" id="A0AAN9MTH7"/>
<protein>
    <submittedName>
        <fullName evidence="1">Uncharacterized protein</fullName>
    </submittedName>
</protein>
<accession>A0AAN9MTH7</accession>
<evidence type="ECO:0000313" key="1">
    <source>
        <dbReference type="EMBL" id="KAK7357263.1"/>
    </source>
</evidence>
<dbReference type="EMBL" id="JAYMYR010000006">
    <property type="protein sequence ID" value="KAK7357263.1"/>
    <property type="molecule type" value="Genomic_DNA"/>
</dbReference>
<proteinExistence type="predicted"/>
<organism evidence="1 2">
    <name type="scientific">Phaseolus coccineus</name>
    <name type="common">Scarlet runner bean</name>
    <name type="synonym">Phaseolus multiflorus</name>
    <dbReference type="NCBI Taxonomy" id="3886"/>
    <lineage>
        <taxon>Eukaryota</taxon>
        <taxon>Viridiplantae</taxon>
        <taxon>Streptophyta</taxon>
        <taxon>Embryophyta</taxon>
        <taxon>Tracheophyta</taxon>
        <taxon>Spermatophyta</taxon>
        <taxon>Magnoliopsida</taxon>
        <taxon>eudicotyledons</taxon>
        <taxon>Gunneridae</taxon>
        <taxon>Pentapetalae</taxon>
        <taxon>rosids</taxon>
        <taxon>fabids</taxon>
        <taxon>Fabales</taxon>
        <taxon>Fabaceae</taxon>
        <taxon>Papilionoideae</taxon>
        <taxon>50 kb inversion clade</taxon>
        <taxon>NPAAA clade</taxon>
        <taxon>indigoferoid/millettioid clade</taxon>
        <taxon>Phaseoleae</taxon>
        <taxon>Phaseolus</taxon>
    </lineage>
</organism>
<evidence type="ECO:0000313" key="2">
    <source>
        <dbReference type="Proteomes" id="UP001374584"/>
    </source>
</evidence>
<name>A0AAN9MTH7_PHACN</name>
<comment type="caution">
    <text evidence="1">The sequence shown here is derived from an EMBL/GenBank/DDBJ whole genome shotgun (WGS) entry which is preliminary data.</text>
</comment>
<reference evidence="1 2" key="1">
    <citation type="submission" date="2024-01" db="EMBL/GenBank/DDBJ databases">
        <title>The genomes of 5 underutilized Papilionoideae crops provide insights into root nodulation and disease resistanc.</title>
        <authorList>
            <person name="Jiang F."/>
        </authorList>
    </citation>
    <scope>NUCLEOTIDE SEQUENCE [LARGE SCALE GENOMIC DNA]</scope>
    <source>
        <strain evidence="1">JINMINGXINNONG_FW02</strain>
        <tissue evidence="1">Leaves</tissue>
    </source>
</reference>
<keyword evidence="2" id="KW-1185">Reference proteome</keyword>